<evidence type="ECO:0000313" key="3">
    <source>
        <dbReference type="Proteomes" id="UP000182248"/>
    </source>
</evidence>
<proteinExistence type="predicted"/>
<dbReference type="RefSeq" id="WP_139276099.1">
    <property type="nucleotide sequence ID" value="NZ_FPJE01000009.1"/>
</dbReference>
<dbReference type="Proteomes" id="UP000182248">
    <property type="component" value="Unassembled WGS sequence"/>
</dbReference>
<protein>
    <submittedName>
        <fullName evidence="2">Uncharacterized protein</fullName>
    </submittedName>
</protein>
<feature type="signal peptide" evidence="1">
    <location>
        <begin position="1"/>
        <end position="24"/>
    </location>
</feature>
<name>A0A1K1PSI4_9FLAO</name>
<reference evidence="2 3" key="1">
    <citation type="submission" date="2016-11" db="EMBL/GenBank/DDBJ databases">
        <authorList>
            <person name="Jaros S."/>
            <person name="Januszkiewicz K."/>
            <person name="Wedrychowicz H."/>
        </authorList>
    </citation>
    <scope>NUCLEOTIDE SEQUENCE [LARGE SCALE GENOMIC DNA]</scope>
    <source>
        <strain evidence="2 3">CGMCC 1.12145</strain>
    </source>
</reference>
<sequence length="139" mass="15145">MKKLVVLMALFLGTSLSCQGKVMAKDPVEGQIAVETHDIRLGLVSLSGTPTLSGSYDLGGFYAMNVETGVYYYSRHDRVNGFLRLPAFIDDLPEGTYEFGAFQGQGGWMAVSSKVVTIGPGMEDESGYVTLYLDIAWEE</sequence>
<dbReference type="OrthoDB" id="1271033at2"/>
<keyword evidence="1" id="KW-0732">Signal</keyword>
<keyword evidence="3" id="KW-1185">Reference proteome</keyword>
<feature type="chain" id="PRO_5013289773" evidence="1">
    <location>
        <begin position="25"/>
        <end position="139"/>
    </location>
</feature>
<accession>A0A1K1PSI4</accession>
<evidence type="ECO:0000313" key="2">
    <source>
        <dbReference type="EMBL" id="SFW50616.1"/>
    </source>
</evidence>
<dbReference type="EMBL" id="FPJE01000009">
    <property type="protein sequence ID" value="SFW50616.1"/>
    <property type="molecule type" value="Genomic_DNA"/>
</dbReference>
<dbReference type="AlphaFoldDB" id="A0A1K1PSI4"/>
<evidence type="ECO:0000256" key="1">
    <source>
        <dbReference type="SAM" id="SignalP"/>
    </source>
</evidence>
<gene>
    <name evidence="2" type="ORF">SAMN02927921_02018</name>
</gene>
<organism evidence="2 3">
    <name type="scientific">Sinomicrobium oceani</name>
    <dbReference type="NCBI Taxonomy" id="1150368"/>
    <lineage>
        <taxon>Bacteria</taxon>
        <taxon>Pseudomonadati</taxon>
        <taxon>Bacteroidota</taxon>
        <taxon>Flavobacteriia</taxon>
        <taxon>Flavobacteriales</taxon>
        <taxon>Flavobacteriaceae</taxon>
        <taxon>Sinomicrobium</taxon>
    </lineage>
</organism>
<dbReference type="PROSITE" id="PS51257">
    <property type="entry name" value="PROKAR_LIPOPROTEIN"/>
    <property type="match status" value="1"/>
</dbReference>